<name>A0A378I4R6_9GAMM</name>
<accession>A0A378I4R6</accession>
<organism evidence="1 2">
    <name type="scientific">Legionella beliardensis</name>
    <dbReference type="NCBI Taxonomy" id="91822"/>
    <lineage>
        <taxon>Bacteria</taxon>
        <taxon>Pseudomonadati</taxon>
        <taxon>Pseudomonadota</taxon>
        <taxon>Gammaproteobacteria</taxon>
        <taxon>Legionellales</taxon>
        <taxon>Legionellaceae</taxon>
        <taxon>Legionella</taxon>
    </lineage>
</organism>
<gene>
    <name evidence="1" type="ORF">NCTC13315_02387</name>
</gene>
<dbReference type="EMBL" id="UGNV01000001">
    <property type="protein sequence ID" value="STX29832.1"/>
    <property type="molecule type" value="Genomic_DNA"/>
</dbReference>
<dbReference type="SUPFAM" id="SSF48403">
    <property type="entry name" value="Ankyrin repeat"/>
    <property type="match status" value="1"/>
</dbReference>
<evidence type="ECO:0000313" key="2">
    <source>
        <dbReference type="Proteomes" id="UP000254968"/>
    </source>
</evidence>
<dbReference type="RefSeq" id="WP_115303495.1">
    <property type="nucleotide sequence ID" value="NZ_CAAAHO010000002.1"/>
</dbReference>
<evidence type="ECO:0000313" key="1">
    <source>
        <dbReference type="EMBL" id="STX29832.1"/>
    </source>
</evidence>
<dbReference type="OrthoDB" id="5649951at2"/>
<proteinExistence type="predicted"/>
<keyword evidence="2" id="KW-1185">Reference proteome</keyword>
<protein>
    <submittedName>
        <fullName evidence="1">Uncharacterized protein</fullName>
    </submittedName>
</protein>
<dbReference type="AlphaFoldDB" id="A0A378I4R6"/>
<dbReference type="Proteomes" id="UP000254968">
    <property type="component" value="Unassembled WGS sequence"/>
</dbReference>
<dbReference type="InterPro" id="IPR036770">
    <property type="entry name" value="Ankyrin_rpt-contain_sf"/>
</dbReference>
<reference evidence="1 2" key="1">
    <citation type="submission" date="2018-06" db="EMBL/GenBank/DDBJ databases">
        <authorList>
            <consortium name="Pathogen Informatics"/>
            <person name="Doyle S."/>
        </authorList>
    </citation>
    <scope>NUCLEOTIDE SEQUENCE [LARGE SCALE GENOMIC DNA]</scope>
    <source>
        <strain evidence="1 2">NCTC13315</strain>
    </source>
</reference>
<dbReference type="Gene3D" id="1.25.40.20">
    <property type="entry name" value="Ankyrin repeat-containing domain"/>
    <property type="match status" value="1"/>
</dbReference>
<sequence length="390" mass="45643">MSALHNVFLSKNRDINHGMAIQNLIRDNGLDINEQDELGNTVLHTMAIHITENYYNPYFHKSNPEGKFINSTGYSGHFYYTNYRGPTFLDDLELLIRLGADPTLKNKNGKSASELFFRHSFFELQHLEIYFQMIQRYFPSANEIIAIINYAGFRSSPYFREECLSQRLSFYSKCWNEHELPKLLDERLLSLDCLEQLVKWIEENKCVHLGCENIFDQIKQRLNAQIKLQQSTPYFIDIMGRIEKLYHAEKNTLIRGMLLNDLSYPLLTLIQKLYEFNSIESLLNQELYNSLNQILSDYEEKRGICESLEVTVIKPLTPEEIKLIRPICASLSNILEGKMELEAIKSWNLKTNYSELRSLMESKSHLFYKQSKAVVDELNQRFSENRLVGS</sequence>